<reference evidence="2" key="1">
    <citation type="submission" date="2019-10" db="EMBL/GenBank/DDBJ databases">
        <title>Conservation and host-specific expression of non-tandemly repeated heterogenous ribosome RNA gene in arbuscular mycorrhizal fungi.</title>
        <authorList>
            <person name="Maeda T."/>
            <person name="Kobayashi Y."/>
            <person name="Nakagawa T."/>
            <person name="Ezawa T."/>
            <person name="Yamaguchi K."/>
            <person name="Bino T."/>
            <person name="Nishimoto Y."/>
            <person name="Shigenobu S."/>
            <person name="Kawaguchi M."/>
        </authorList>
    </citation>
    <scope>NUCLEOTIDE SEQUENCE</scope>
    <source>
        <strain evidence="2">HR1</strain>
    </source>
</reference>
<name>A0A8H3LVB3_9GLOM</name>
<comment type="caution">
    <text evidence="2">The sequence shown here is derived from an EMBL/GenBank/DDBJ whole genome shotgun (WGS) entry which is preliminary data.</text>
</comment>
<dbReference type="OrthoDB" id="2443818at2759"/>
<protein>
    <submittedName>
        <fullName evidence="2">Uncharacterized protein</fullName>
    </submittedName>
</protein>
<dbReference type="EMBL" id="BLAL01000221">
    <property type="protein sequence ID" value="GES93101.1"/>
    <property type="molecule type" value="Genomic_DNA"/>
</dbReference>
<feature type="region of interest" description="Disordered" evidence="1">
    <location>
        <begin position="1"/>
        <end position="26"/>
    </location>
</feature>
<proteinExistence type="predicted"/>
<evidence type="ECO:0000256" key="1">
    <source>
        <dbReference type="SAM" id="MobiDB-lite"/>
    </source>
</evidence>
<feature type="compositionally biased region" description="Basic and acidic residues" evidence="1">
    <location>
        <begin position="12"/>
        <end position="25"/>
    </location>
</feature>
<sequence>MSRGEGMSFASSDRKNDGKADSDRKKIGRKRGGFFRITTDRMEQLQVIGILNEGNRLQTITMDTPRGYISCVKHGKFFEISGRLSKLQPLGFVIKAMIVKTLDLINNDRLTMILTMMVVMASRTSQKSPLSLSSPHHALQRREIN</sequence>
<accession>A0A8H3LVB3</accession>
<dbReference type="AlphaFoldDB" id="A0A8H3LVB3"/>
<evidence type="ECO:0000313" key="3">
    <source>
        <dbReference type="Proteomes" id="UP000615446"/>
    </source>
</evidence>
<organism evidence="2 3">
    <name type="scientific">Rhizophagus clarus</name>
    <dbReference type="NCBI Taxonomy" id="94130"/>
    <lineage>
        <taxon>Eukaryota</taxon>
        <taxon>Fungi</taxon>
        <taxon>Fungi incertae sedis</taxon>
        <taxon>Mucoromycota</taxon>
        <taxon>Glomeromycotina</taxon>
        <taxon>Glomeromycetes</taxon>
        <taxon>Glomerales</taxon>
        <taxon>Glomeraceae</taxon>
        <taxon>Rhizophagus</taxon>
    </lineage>
</organism>
<dbReference type="Proteomes" id="UP000615446">
    <property type="component" value="Unassembled WGS sequence"/>
</dbReference>
<gene>
    <name evidence="2" type="ORF">RCL2_001985900</name>
</gene>
<evidence type="ECO:0000313" key="2">
    <source>
        <dbReference type="EMBL" id="GES93101.1"/>
    </source>
</evidence>